<dbReference type="GO" id="GO:0006979">
    <property type="term" value="P:response to oxidative stress"/>
    <property type="evidence" value="ECO:0007669"/>
    <property type="project" value="InterPro"/>
</dbReference>
<evidence type="ECO:0000256" key="7">
    <source>
        <dbReference type="ARBA" id="ARBA00022723"/>
    </source>
</evidence>
<keyword evidence="16" id="KW-0732">Signal</keyword>
<feature type="binding site" evidence="12">
    <location>
        <position position="76"/>
    </location>
    <ligand>
        <name>Ca(2+)</name>
        <dbReference type="ChEBI" id="CHEBI:29108"/>
        <label>1</label>
    </ligand>
</feature>
<evidence type="ECO:0000256" key="6">
    <source>
        <dbReference type="ARBA" id="ARBA00022617"/>
    </source>
</evidence>
<dbReference type="PRINTS" id="PR00458">
    <property type="entry name" value="PEROXIDASE"/>
</dbReference>
<feature type="binding site" evidence="12">
    <location>
        <position position="72"/>
    </location>
    <ligand>
        <name>Ca(2+)</name>
        <dbReference type="ChEBI" id="CHEBI:29108"/>
        <label>1</label>
    </ligand>
</feature>
<dbReference type="PROSITE" id="PS50873">
    <property type="entry name" value="PEROXIDASE_4"/>
    <property type="match status" value="1"/>
</dbReference>
<accession>A0A834YG69</accession>
<keyword evidence="10" id="KW-0408">Iron</keyword>
<dbReference type="PANTHER" id="PTHR31517:SF59">
    <property type="entry name" value="PEROXIDASE"/>
    <property type="match status" value="1"/>
</dbReference>
<dbReference type="GO" id="GO:0140825">
    <property type="term" value="F:lactoperoxidase activity"/>
    <property type="evidence" value="ECO:0007669"/>
    <property type="project" value="UniProtKB-EC"/>
</dbReference>
<organism evidence="18 19">
    <name type="scientific">Tetracentron sinense</name>
    <name type="common">Spur-leaf</name>
    <dbReference type="NCBI Taxonomy" id="13715"/>
    <lineage>
        <taxon>Eukaryota</taxon>
        <taxon>Viridiplantae</taxon>
        <taxon>Streptophyta</taxon>
        <taxon>Embryophyta</taxon>
        <taxon>Tracheophyta</taxon>
        <taxon>Spermatophyta</taxon>
        <taxon>Magnoliopsida</taxon>
        <taxon>Trochodendrales</taxon>
        <taxon>Trochodendraceae</taxon>
        <taxon>Tetracentron</taxon>
    </lineage>
</organism>
<dbReference type="Proteomes" id="UP000655225">
    <property type="component" value="Unassembled WGS sequence"/>
</dbReference>
<dbReference type="GO" id="GO:0020037">
    <property type="term" value="F:heme binding"/>
    <property type="evidence" value="ECO:0007669"/>
    <property type="project" value="InterPro"/>
</dbReference>
<evidence type="ECO:0000256" key="15">
    <source>
        <dbReference type="RuleBase" id="RU004241"/>
    </source>
</evidence>
<comment type="similarity">
    <text evidence="15">Belongs to the peroxidase family.</text>
</comment>
<feature type="binding site" evidence="12">
    <location>
        <position position="74"/>
    </location>
    <ligand>
        <name>Ca(2+)</name>
        <dbReference type="ChEBI" id="CHEBI:29108"/>
        <label>1</label>
    </ligand>
</feature>
<evidence type="ECO:0000259" key="17">
    <source>
        <dbReference type="PROSITE" id="PS50873"/>
    </source>
</evidence>
<evidence type="ECO:0000256" key="1">
    <source>
        <dbReference type="ARBA" id="ARBA00000189"/>
    </source>
</evidence>
<feature type="disulfide bond" evidence="14">
    <location>
        <begin position="34"/>
        <end position="118"/>
    </location>
</feature>
<evidence type="ECO:0000256" key="10">
    <source>
        <dbReference type="ARBA" id="ARBA00023004"/>
    </source>
</evidence>
<comment type="cofactor">
    <cofactor evidence="12">
        <name>Ca(2+)</name>
        <dbReference type="ChEBI" id="CHEBI:29108"/>
    </cofactor>
    <text evidence="12">Binds 2 calcium ions per subunit.</text>
</comment>
<evidence type="ECO:0000256" key="16">
    <source>
        <dbReference type="SAM" id="SignalP"/>
    </source>
</evidence>
<keyword evidence="8 12" id="KW-0106">Calcium</keyword>
<evidence type="ECO:0000256" key="9">
    <source>
        <dbReference type="ARBA" id="ARBA00023002"/>
    </source>
</evidence>
<dbReference type="EMBL" id="JABCRI010000021">
    <property type="protein sequence ID" value="KAF8380719.1"/>
    <property type="molecule type" value="Genomic_DNA"/>
</dbReference>
<evidence type="ECO:0000256" key="5">
    <source>
        <dbReference type="ARBA" id="ARBA00022559"/>
    </source>
</evidence>
<feature type="active site" description="Proton acceptor" evidence="11">
    <location>
        <position position="68"/>
    </location>
</feature>
<feature type="binding site" evidence="12">
    <location>
        <position position="90"/>
    </location>
    <ligand>
        <name>Ca(2+)</name>
        <dbReference type="ChEBI" id="CHEBI:29108"/>
        <label>1</label>
    </ligand>
</feature>
<evidence type="ECO:0000256" key="2">
    <source>
        <dbReference type="ARBA" id="ARBA00001970"/>
    </source>
</evidence>
<name>A0A834YG69_TETSI</name>
<sequence length="183" mass="19870">MGFLVLLVLAVGWAQYVNSSALGSLSVNFYERTCPMVEDKIREVLVEKMNNPPKPNITLPATLRLFFHDCFVEGCDGSIMITSTAENKAERDAEINWSLAGDGYDIVDRAKKVLETACPGVVSCADILAILARDVDVMVPSSSLSSVLFLLVASRNGGIHMVAARGPTNFFLGKCYHVTNTHS</sequence>
<feature type="disulfide bond" evidence="14">
    <location>
        <begin position="70"/>
        <end position="75"/>
    </location>
</feature>
<evidence type="ECO:0000313" key="18">
    <source>
        <dbReference type="EMBL" id="KAF8380719.1"/>
    </source>
</evidence>
<feature type="site" description="Transition state stabilizer" evidence="13">
    <location>
        <position position="64"/>
    </location>
</feature>
<feature type="chain" id="PRO_5032519621" description="Plant heme peroxidase family profile domain-containing protein" evidence="16">
    <location>
        <begin position="20"/>
        <end position="183"/>
    </location>
</feature>
<feature type="binding site" evidence="12">
    <location>
        <position position="78"/>
    </location>
    <ligand>
        <name>Ca(2+)</name>
        <dbReference type="ChEBI" id="CHEBI:29108"/>
        <label>1</label>
    </ligand>
</feature>
<keyword evidence="4" id="KW-0964">Secreted</keyword>
<dbReference type="InterPro" id="IPR002016">
    <property type="entry name" value="Haem_peroxidase"/>
</dbReference>
<dbReference type="GO" id="GO:0046872">
    <property type="term" value="F:metal ion binding"/>
    <property type="evidence" value="ECO:0007669"/>
    <property type="project" value="UniProtKB-KW"/>
</dbReference>
<evidence type="ECO:0000256" key="14">
    <source>
        <dbReference type="PIRSR" id="PIRSR600823-5"/>
    </source>
</evidence>
<dbReference type="Gene3D" id="1.10.520.10">
    <property type="match status" value="1"/>
</dbReference>
<keyword evidence="5" id="KW-0575">Peroxidase</keyword>
<keyword evidence="6" id="KW-0349">Heme</keyword>
<keyword evidence="19" id="KW-1185">Reference proteome</keyword>
<evidence type="ECO:0000256" key="11">
    <source>
        <dbReference type="PIRSR" id="PIRSR600823-1"/>
    </source>
</evidence>
<keyword evidence="9" id="KW-0560">Oxidoreductase</keyword>
<comment type="caution">
    <text evidence="18">The sequence shown here is derived from an EMBL/GenBank/DDBJ whole genome shotgun (WGS) entry which is preliminary data.</text>
</comment>
<keyword evidence="14" id="KW-1015">Disulfide bond</keyword>
<dbReference type="AlphaFoldDB" id="A0A834YG69"/>
<comment type="function">
    <text evidence="3">Removal of H(2)O(2), oxidation of toxic reductants, biosynthesis and degradation of lignin, suberization, auxin catabolism, response to environmental stresses such as wounding, pathogen attack and oxidative stress. These functions might be dependent on each isozyme/isoform in each plant tissue.</text>
</comment>
<evidence type="ECO:0000256" key="3">
    <source>
        <dbReference type="ARBA" id="ARBA00002322"/>
    </source>
</evidence>
<dbReference type="Pfam" id="PF00141">
    <property type="entry name" value="peroxidase"/>
    <property type="match status" value="1"/>
</dbReference>
<reference evidence="18 19" key="1">
    <citation type="submission" date="2020-04" db="EMBL/GenBank/DDBJ databases">
        <title>Plant Genome Project.</title>
        <authorList>
            <person name="Zhang R.-G."/>
        </authorList>
    </citation>
    <scope>NUCLEOTIDE SEQUENCE [LARGE SCALE GENOMIC DNA]</scope>
    <source>
        <strain evidence="18">YNK0</strain>
        <tissue evidence="18">Leaf</tissue>
    </source>
</reference>
<dbReference type="OMA" id="YHVTNTH"/>
<evidence type="ECO:0000313" key="19">
    <source>
        <dbReference type="Proteomes" id="UP000655225"/>
    </source>
</evidence>
<dbReference type="PRINTS" id="PR00461">
    <property type="entry name" value="PLPEROXIDASE"/>
</dbReference>
<dbReference type="InterPro" id="IPR000823">
    <property type="entry name" value="Peroxidase_pln"/>
</dbReference>
<protein>
    <recommendedName>
        <fullName evidence="17">Plant heme peroxidase family profile domain-containing protein</fullName>
    </recommendedName>
</protein>
<comment type="cofactor">
    <cofactor evidence="2">
        <name>heme b</name>
        <dbReference type="ChEBI" id="CHEBI:60344"/>
    </cofactor>
</comment>
<dbReference type="PANTHER" id="PTHR31517">
    <property type="match status" value="1"/>
</dbReference>
<feature type="signal peptide" evidence="16">
    <location>
        <begin position="1"/>
        <end position="19"/>
    </location>
</feature>
<feature type="domain" description="Plant heme peroxidase family profile" evidence="17">
    <location>
        <begin position="24"/>
        <end position="174"/>
    </location>
</feature>
<dbReference type="InterPro" id="IPR010255">
    <property type="entry name" value="Haem_peroxidase_sf"/>
</dbReference>
<keyword evidence="7 12" id="KW-0479">Metal-binding</keyword>
<feature type="binding site" evidence="12">
    <location>
        <position position="69"/>
    </location>
    <ligand>
        <name>Ca(2+)</name>
        <dbReference type="ChEBI" id="CHEBI:29108"/>
        <label>1</label>
    </ligand>
</feature>
<dbReference type="OrthoDB" id="2113341at2759"/>
<proteinExistence type="inferred from homology"/>
<evidence type="ECO:0000256" key="8">
    <source>
        <dbReference type="ARBA" id="ARBA00022837"/>
    </source>
</evidence>
<evidence type="ECO:0000256" key="4">
    <source>
        <dbReference type="ARBA" id="ARBA00022525"/>
    </source>
</evidence>
<comment type="catalytic activity">
    <reaction evidence="1">
        <text>2 a phenolic donor + H2O2 = 2 a phenolic radical donor + 2 H2O</text>
        <dbReference type="Rhea" id="RHEA:56136"/>
        <dbReference type="ChEBI" id="CHEBI:15377"/>
        <dbReference type="ChEBI" id="CHEBI:16240"/>
        <dbReference type="ChEBI" id="CHEBI:139520"/>
        <dbReference type="ChEBI" id="CHEBI:139521"/>
        <dbReference type="EC" id="1.11.1.7"/>
    </reaction>
</comment>
<evidence type="ECO:0000256" key="13">
    <source>
        <dbReference type="PIRSR" id="PIRSR600823-4"/>
    </source>
</evidence>
<gene>
    <name evidence="18" type="ORF">HHK36_028209</name>
</gene>
<evidence type="ECO:0000256" key="12">
    <source>
        <dbReference type="PIRSR" id="PIRSR600823-3"/>
    </source>
</evidence>
<dbReference type="SUPFAM" id="SSF48113">
    <property type="entry name" value="Heme-dependent peroxidases"/>
    <property type="match status" value="1"/>
</dbReference>